<gene>
    <name evidence="2" type="ORF">SDC9_161838</name>
</gene>
<evidence type="ECO:0000256" key="1">
    <source>
        <dbReference type="SAM" id="MobiDB-lite"/>
    </source>
</evidence>
<name>A0A645FJF8_9ZZZZ</name>
<proteinExistence type="predicted"/>
<accession>A0A645FJF8</accession>
<sequence>MADHPVNVSQTGSFHGPTGGQHAADHAAHLSADPVGIWVHKGARLRWEDAHRKIT</sequence>
<comment type="caution">
    <text evidence="2">The sequence shown here is derived from an EMBL/GenBank/DDBJ whole genome shotgun (WGS) entry which is preliminary data.</text>
</comment>
<evidence type="ECO:0000313" key="2">
    <source>
        <dbReference type="EMBL" id="MPN14511.1"/>
    </source>
</evidence>
<protein>
    <submittedName>
        <fullName evidence="2">Uncharacterized protein</fullName>
    </submittedName>
</protein>
<dbReference type="AlphaFoldDB" id="A0A645FJF8"/>
<reference evidence="2" key="1">
    <citation type="submission" date="2019-08" db="EMBL/GenBank/DDBJ databases">
        <authorList>
            <person name="Kucharzyk K."/>
            <person name="Murdoch R.W."/>
            <person name="Higgins S."/>
            <person name="Loffler F."/>
        </authorList>
    </citation>
    <scope>NUCLEOTIDE SEQUENCE</scope>
</reference>
<feature type="region of interest" description="Disordered" evidence="1">
    <location>
        <begin position="1"/>
        <end position="28"/>
    </location>
</feature>
<organism evidence="2">
    <name type="scientific">bioreactor metagenome</name>
    <dbReference type="NCBI Taxonomy" id="1076179"/>
    <lineage>
        <taxon>unclassified sequences</taxon>
        <taxon>metagenomes</taxon>
        <taxon>ecological metagenomes</taxon>
    </lineage>
</organism>
<dbReference type="EMBL" id="VSSQ01061148">
    <property type="protein sequence ID" value="MPN14511.1"/>
    <property type="molecule type" value="Genomic_DNA"/>
</dbReference>